<reference evidence="4 5" key="1">
    <citation type="submission" date="2020-02" db="EMBL/GenBank/DDBJ databases">
        <authorList>
            <person name="Zheng R.K."/>
            <person name="Sun C.M."/>
        </authorList>
    </citation>
    <scope>NUCLEOTIDE SEQUENCE [LARGE SCALE GENOMIC DNA]</scope>
    <source>
        <strain evidence="5">zrk23</strain>
    </source>
</reference>
<gene>
    <name evidence="4" type="ORF">G5C33_07585</name>
</gene>
<evidence type="ECO:0000256" key="2">
    <source>
        <dbReference type="ARBA" id="ARBA00022795"/>
    </source>
</evidence>
<dbReference type="GO" id="GO:0044781">
    <property type="term" value="P:bacterial-type flagellum organization"/>
    <property type="evidence" value="ECO:0007669"/>
    <property type="project" value="UniProtKB-KW"/>
</dbReference>
<organism evidence="4 5">
    <name type="scientific">Stakelama tenebrarum</name>
    <dbReference type="NCBI Taxonomy" id="2711215"/>
    <lineage>
        <taxon>Bacteria</taxon>
        <taxon>Pseudomonadati</taxon>
        <taxon>Pseudomonadota</taxon>
        <taxon>Alphaproteobacteria</taxon>
        <taxon>Sphingomonadales</taxon>
        <taxon>Sphingomonadaceae</taxon>
        <taxon>Stakelama</taxon>
    </lineage>
</organism>
<keyword evidence="5" id="KW-1185">Reference proteome</keyword>
<keyword evidence="2" id="KW-1005">Bacterial flagellum biogenesis</keyword>
<name>A0A6G6Y514_9SPHN</name>
<keyword evidence="4" id="KW-0966">Cell projection</keyword>
<evidence type="ECO:0000313" key="5">
    <source>
        <dbReference type="Proteomes" id="UP000501568"/>
    </source>
</evidence>
<dbReference type="InterPro" id="IPR009967">
    <property type="entry name" value="Flagellum_FlbT"/>
</dbReference>
<evidence type="ECO:0000256" key="3">
    <source>
        <dbReference type="ARBA" id="ARBA00022884"/>
    </source>
</evidence>
<evidence type="ECO:0000256" key="1">
    <source>
        <dbReference type="ARBA" id="ARBA00022491"/>
    </source>
</evidence>
<evidence type="ECO:0000313" key="4">
    <source>
        <dbReference type="EMBL" id="QIG79666.1"/>
    </source>
</evidence>
<proteinExistence type="predicted"/>
<dbReference type="GO" id="GO:1902209">
    <property type="term" value="P:negative regulation of bacterial-type flagellum assembly"/>
    <property type="evidence" value="ECO:0007669"/>
    <property type="project" value="InterPro"/>
</dbReference>
<dbReference type="GO" id="GO:0048027">
    <property type="term" value="F:mRNA 5'-UTR binding"/>
    <property type="evidence" value="ECO:0007669"/>
    <property type="project" value="InterPro"/>
</dbReference>
<dbReference type="RefSeq" id="WP_165326666.1">
    <property type="nucleotide sequence ID" value="NZ_CP049109.1"/>
</dbReference>
<keyword evidence="4" id="KW-0969">Cilium</keyword>
<dbReference type="Pfam" id="PF07378">
    <property type="entry name" value="FlbT"/>
    <property type="match status" value="1"/>
</dbReference>
<keyword evidence="4" id="KW-0282">Flagellum</keyword>
<protein>
    <submittedName>
        <fullName evidence="4">Flagellar biosynthesis repressor FlbT</fullName>
    </submittedName>
</protein>
<dbReference type="EMBL" id="CP049109">
    <property type="protein sequence ID" value="QIG79666.1"/>
    <property type="molecule type" value="Genomic_DNA"/>
</dbReference>
<dbReference type="Proteomes" id="UP000501568">
    <property type="component" value="Chromosome"/>
</dbReference>
<keyword evidence="1" id="KW-0678">Repressor</keyword>
<accession>A0A6G6Y514</accession>
<dbReference type="AlphaFoldDB" id="A0A6G6Y514"/>
<dbReference type="KEGG" id="spzr:G5C33_07585"/>
<keyword evidence="3" id="KW-0694">RNA-binding</keyword>
<dbReference type="GO" id="GO:0006402">
    <property type="term" value="P:mRNA catabolic process"/>
    <property type="evidence" value="ECO:0007669"/>
    <property type="project" value="InterPro"/>
</dbReference>
<sequence length="137" mass="15178">MLRITLRDGEKAIINGAVVRAIGRTKLLIENRVSILRGSEVMQPEDATTPARSLYFTCMMAYVDLEQRDAHNDRILSDLQLVLKQMQQPAAQAACVRFANHLARNDYYRALASARELIAIEQTGSDSSETGDAIKAA</sequence>